<accession>A0A7W7I270</accession>
<evidence type="ECO:0000313" key="3">
    <source>
        <dbReference type="Proteomes" id="UP000578112"/>
    </source>
</evidence>
<sequence>MNVAESADSQVPMIVSTAILVFILLGNLYILPGWWAGTRSVFLGKHHERTLVAAILVISSMLAIGAIATLADNGFIGETLTRILIGVLAAVVVLSAISALSLYWFNQPKFLVPPRLRRERGRWRQNRKG</sequence>
<dbReference type="RefSeq" id="WP_184996030.1">
    <property type="nucleotide sequence ID" value="NZ_BOMK01000026.1"/>
</dbReference>
<dbReference type="Proteomes" id="UP000578112">
    <property type="component" value="Unassembled WGS sequence"/>
</dbReference>
<protein>
    <submittedName>
        <fullName evidence="2">Uncharacterized protein</fullName>
    </submittedName>
</protein>
<keyword evidence="1" id="KW-0472">Membrane</keyword>
<feature type="transmembrane region" description="Helical" evidence="1">
    <location>
        <begin position="83"/>
        <end position="105"/>
    </location>
</feature>
<comment type="caution">
    <text evidence="2">The sequence shown here is derived from an EMBL/GenBank/DDBJ whole genome shotgun (WGS) entry which is preliminary data.</text>
</comment>
<evidence type="ECO:0000313" key="2">
    <source>
        <dbReference type="EMBL" id="MBB4764896.1"/>
    </source>
</evidence>
<proteinExistence type="predicted"/>
<feature type="transmembrane region" description="Helical" evidence="1">
    <location>
        <begin position="12"/>
        <end position="31"/>
    </location>
</feature>
<name>A0A7W7I270_9ACTN</name>
<keyword evidence="1" id="KW-0812">Transmembrane</keyword>
<reference evidence="2 3" key="1">
    <citation type="submission" date="2020-08" db="EMBL/GenBank/DDBJ databases">
        <title>Sequencing the genomes of 1000 actinobacteria strains.</title>
        <authorList>
            <person name="Klenk H.-P."/>
        </authorList>
    </citation>
    <scope>NUCLEOTIDE SEQUENCE [LARGE SCALE GENOMIC DNA]</scope>
    <source>
        <strain evidence="2 3">DSM 43149</strain>
    </source>
</reference>
<dbReference type="AlphaFoldDB" id="A0A7W7I270"/>
<keyword evidence="1" id="KW-1133">Transmembrane helix</keyword>
<keyword evidence="3" id="KW-1185">Reference proteome</keyword>
<feature type="transmembrane region" description="Helical" evidence="1">
    <location>
        <begin position="51"/>
        <end position="71"/>
    </location>
</feature>
<organism evidence="2 3">
    <name type="scientific">Actinoplanes digitatis</name>
    <dbReference type="NCBI Taxonomy" id="1868"/>
    <lineage>
        <taxon>Bacteria</taxon>
        <taxon>Bacillati</taxon>
        <taxon>Actinomycetota</taxon>
        <taxon>Actinomycetes</taxon>
        <taxon>Micromonosporales</taxon>
        <taxon>Micromonosporaceae</taxon>
        <taxon>Actinoplanes</taxon>
    </lineage>
</organism>
<gene>
    <name evidence="2" type="ORF">BJ971_005452</name>
</gene>
<dbReference type="EMBL" id="JACHNH010000001">
    <property type="protein sequence ID" value="MBB4764896.1"/>
    <property type="molecule type" value="Genomic_DNA"/>
</dbReference>
<evidence type="ECO:0000256" key="1">
    <source>
        <dbReference type="SAM" id="Phobius"/>
    </source>
</evidence>